<dbReference type="AlphaFoldDB" id="A0A6N7IYI3"/>
<dbReference type="PANTHER" id="PTHR35936">
    <property type="entry name" value="MEMBRANE-BOUND LYTIC MUREIN TRANSGLYCOSYLASE F"/>
    <property type="match status" value="1"/>
</dbReference>
<organism evidence="3 4">
    <name type="scientific">Candidatus Weimeria bifida</name>
    <dbReference type="NCBI Taxonomy" id="2599074"/>
    <lineage>
        <taxon>Bacteria</taxon>
        <taxon>Bacillati</taxon>
        <taxon>Bacillota</taxon>
        <taxon>Clostridia</taxon>
        <taxon>Lachnospirales</taxon>
        <taxon>Lachnospiraceae</taxon>
        <taxon>Candidatus Weimeria</taxon>
    </lineage>
</organism>
<evidence type="ECO:0000259" key="2">
    <source>
        <dbReference type="SMART" id="SM00062"/>
    </source>
</evidence>
<dbReference type="Proteomes" id="UP000460257">
    <property type="component" value="Unassembled WGS sequence"/>
</dbReference>
<evidence type="ECO:0000313" key="4">
    <source>
        <dbReference type="Proteomes" id="UP000460257"/>
    </source>
</evidence>
<dbReference type="PROSITE" id="PS51257">
    <property type="entry name" value="PROKAR_LIPOPROTEIN"/>
    <property type="match status" value="1"/>
</dbReference>
<sequence>MKKYIISSVLTAGLVVSMFTGCGKASGGSASGKSSIAAMQKNSDGTYTVTVAVLDGMAPYTYTDKDGKMQGYDFEWMKAVDEKLKKYKFKYVSVGADAAPAAIQAGTYAFSASAHFVTPARAQQFILSVPESYYPVNLISRKADSFKKFEDLDGKSLVPNPPNDGLSVVLKQMAAKYPNVKYTQDPTSEYIPYEDGLKGVISGKYDCWFGGKAMYDDIVKNNKSEADATYCSDPITCAPCVAVINKNLTDLRDAINTATCELYKDGTLQKLSKKWLNDDVFATAKNTKTLFDYSGYSKDKANWYQSTLK</sequence>
<comment type="caution">
    <text evidence="3">The sequence shown here is derived from an EMBL/GenBank/DDBJ whole genome shotgun (WGS) entry which is preliminary data.</text>
</comment>
<evidence type="ECO:0000256" key="1">
    <source>
        <dbReference type="ARBA" id="ARBA00022729"/>
    </source>
</evidence>
<dbReference type="SMART" id="SM00062">
    <property type="entry name" value="PBPb"/>
    <property type="match status" value="1"/>
</dbReference>
<dbReference type="InterPro" id="IPR001638">
    <property type="entry name" value="Solute-binding_3/MltF_N"/>
</dbReference>
<dbReference type="PANTHER" id="PTHR35936:SF17">
    <property type="entry name" value="ARGININE-BINDING EXTRACELLULAR PROTEIN ARTP"/>
    <property type="match status" value="1"/>
</dbReference>
<protein>
    <submittedName>
        <fullName evidence="3">Transporter substrate-binding domain-containing protein</fullName>
    </submittedName>
</protein>
<dbReference type="EMBL" id="VOGC01000002">
    <property type="protein sequence ID" value="MQN01000.1"/>
    <property type="molecule type" value="Genomic_DNA"/>
</dbReference>
<keyword evidence="1" id="KW-0732">Signal</keyword>
<accession>A0A6N7IYI3</accession>
<gene>
    <name evidence="3" type="ORF">FRC54_03270</name>
</gene>
<dbReference type="Gene3D" id="3.40.190.10">
    <property type="entry name" value="Periplasmic binding protein-like II"/>
    <property type="match status" value="2"/>
</dbReference>
<name>A0A6N7IYI3_9FIRM</name>
<proteinExistence type="predicted"/>
<reference evidence="3" key="1">
    <citation type="journal article" date="2020" name="Appl. Environ. Microbiol.">
        <title>Medium-Chain Fatty Acid Synthesis by 'Candidatus Weimeria bifida' gen. nov., sp. nov., and 'Candidatus Pseudoramibacter fermentans' sp. nov.</title>
        <authorList>
            <person name="Scarborough M.J."/>
            <person name="Myers K.S."/>
            <person name="Donohue T.J."/>
            <person name="Noguera D.R."/>
        </authorList>
    </citation>
    <scope>NUCLEOTIDE SEQUENCE</scope>
    <source>
        <strain evidence="3">LCO1.1</strain>
    </source>
</reference>
<dbReference type="SUPFAM" id="SSF53850">
    <property type="entry name" value="Periplasmic binding protein-like II"/>
    <property type="match status" value="1"/>
</dbReference>
<feature type="domain" description="Solute-binding protein family 3/N-terminal" evidence="2">
    <location>
        <begin position="48"/>
        <end position="279"/>
    </location>
</feature>
<dbReference type="Pfam" id="PF00497">
    <property type="entry name" value="SBP_bac_3"/>
    <property type="match status" value="1"/>
</dbReference>
<evidence type="ECO:0000313" key="3">
    <source>
        <dbReference type="EMBL" id="MQN01000.1"/>
    </source>
</evidence>
<keyword evidence="4" id="KW-1185">Reference proteome</keyword>